<reference evidence="2" key="1">
    <citation type="submission" date="2007-07" db="EMBL/GenBank/DDBJ databases">
        <title>PCAP assembly of the Caenorhabditis remanei genome.</title>
        <authorList>
            <consortium name="The Caenorhabditis remanei Sequencing Consortium"/>
            <person name="Wilson R.K."/>
        </authorList>
    </citation>
    <scope>NUCLEOTIDE SEQUENCE [LARGE SCALE GENOMIC DNA]</scope>
    <source>
        <strain evidence="2">PB4641</strain>
    </source>
</reference>
<name>E3NDJ7_CAERE</name>
<gene>
    <name evidence="2" type="ORF">CRE_19476</name>
</gene>
<dbReference type="eggNOG" id="ENOG502TJWC">
    <property type="taxonomic scope" value="Eukaryota"/>
</dbReference>
<dbReference type="RefSeq" id="XP_003093533.2">
    <property type="nucleotide sequence ID" value="XM_003093485.2"/>
</dbReference>
<feature type="region of interest" description="Disordered" evidence="1">
    <location>
        <begin position="185"/>
        <end position="207"/>
    </location>
</feature>
<dbReference type="GeneID" id="9822889"/>
<sequence>MKFVTIRRILNAFLNVFRKNPKTFNELDKYLKERNVWRFQPEQYFELWRIFGESTIDTCPIAVQLVCDQIAAEITAHENWEKDPRGMAQHLKKIQMKLGAASTTEKYDHLKGKKRFIPGGGGATAALYYIKAIQKKFRPEQIMELAEIDMLPTIEVTQDLLNDGIMWEMKHDSLGTIRRHVLETSQKKGGETGEAGGKAARPRERRHAPLPIQPRLLEFYERVAPYIRGKPFTADVFKKFGEEFYQIQKELNEEEMKRKLQKTMTMDEIDGAPEDDLIKEKYVNEASGDLGIPEKVFIA</sequence>
<organism evidence="3">
    <name type="scientific">Caenorhabditis remanei</name>
    <name type="common">Caenorhabditis vulgaris</name>
    <dbReference type="NCBI Taxonomy" id="31234"/>
    <lineage>
        <taxon>Eukaryota</taxon>
        <taxon>Metazoa</taxon>
        <taxon>Ecdysozoa</taxon>
        <taxon>Nematoda</taxon>
        <taxon>Chromadorea</taxon>
        <taxon>Rhabditida</taxon>
        <taxon>Rhabditina</taxon>
        <taxon>Rhabditomorpha</taxon>
        <taxon>Rhabditoidea</taxon>
        <taxon>Rhabditidae</taxon>
        <taxon>Peloderinae</taxon>
        <taxon>Caenorhabditis</taxon>
    </lineage>
</organism>
<evidence type="ECO:0000256" key="1">
    <source>
        <dbReference type="SAM" id="MobiDB-lite"/>
    </source>
</evidence>
<proteinExistence type="predicted"/>
<dbReference type="AlphaFoldDB" id="E3NDJ7"/>
<keyword evidence="3" id="KW-1185">Reference proteome</keyword>
<accession>E3NDJ7</accession>
<dbReference type="InParanoid" id="E3NDJ7"/>
<dbReference type="EMBL" id="DS268610">
    <property type="protein sequence ID" value="EFO94026.1"/>
    <property type="molecule type" value="Genomic_DNA"/>
</dbReference>
<protein>
    <submittedName>
        <fullName evidence="2">Uncharacterized protein</fullName>
    </submittedName>
</protein>
<dbReference type="CTD" id="9822889"/>
<evidence type="ECO:0000313" key="2">
    <source>
        <dbReference type="EMBL" id="EFO94026.1"/>
    </source>
</evidence>
<dbReference type="KEGG" id="crq:GCK72_015246"/>
<dbReference type="OMA" id="HEQICAI"/>
<dbReference type="HOGENOM" id="CLU_931394_0_0_1"/>
<dbReference type="Proteomes" id="UP000008281">
    <property type="component" value="Unassembled WGS sequence"/>
</dbReference>
<evidence type="ECO:0000313" key="3">
    <source>
        <dbReference type="Proteomes" id="UP000008281"/>
    </source>
</evidence>